<dbReference type="InterPro" id="IPR011990">
    <property type="entry name" value="TPR-like_helical_dom_sf"/>
</dbReference>
<feature type="non-terminal residue" evidence="1">
    <location>
        <position position="1"/>
    </location>
</feature>
<accession>A0AA38FLM4</accession>
<dbReference type="PANTHER" id="PTHR47493:SF1">
    <property type="entry name" value="OS08G0520200 PROTEIN"/>
    <property type="match status" value="1"/>
</dbReference>
<keyword evidence="2" id="KW-1185">Reference proteome</keyword>
<name>A0AA38FLM4_TAXCH</name>
<dbReference type="AlphaFoldDB" id="A0AA38FLM4"/>
<organism evidence="1 2">
    <name type="scientific">Taxus chinensis</name>
    <name type="common">Chinese yew</name>
    <name type="synonym">Taxus wallichiana var. chinensis</name>
    <dbReference type="NCBI Taxonomy" id="29808"/>
    <lineage>
        <taxon>Eukaryota</taxon>
        <taxon>Viridiplantae</taxon>
        <taxon>Streptophyta</taxon>
        <taxon>Embryophyta</taxon>
        <taxon>Tracheophyta</taxon>
        <taxon>Spermatophyta</taxon>
        <taxon>Pinopsida</taxon>
        <taxon>Pinidae</taxon>
        <taxon>Conifers II</taxon>
        <taxon>Cupressales</taxon>
        <taxon>Taxaceae</taxon>
        <taxon>Taxus</taxon>
    </lineage>
</organism>
<reference evidence="1 2" key="1">
    <citation type="journal article" date="2021" name="Nat. Plants">
        <title>The Taxus genome provides insights into paclitaxel biosynthesis.</title>
        <authorList>
            <person name="Xiong X."/>
            <person name="Gou J."/>
            <person name="Liao Q."/>
            <person name="Li Y."/>
            <person name="Zhou Q."/>
            <person name="Bi G."/>
            <person name="Li C."/>
            <person name="Du R."/>
            <person name="Wang X."/>
            <person name="Sun T."/>
            <person name="Guo L."/>
            <person name="Liang H."/>
            <person name="Lu P."/>
            <person name="Wu Y."/>
            <person name="Zhang Z."/>
            <person name="Ro D.K."/>
            <person name="Shang Y."/>
            <person name="Huang S."/>
            <person name="Yan J."/>
        </authorList>
    </citation>
    <scope>NUCLEOTIDE SEQUENCE [LARGE SCALE GENOMIC DNA]</scope>
    <source>
        <strain evidence="1">Ta-2019</strain>
    </source>
</reference>
<evidence type="ECO:0000313" key="1">
    <source>
        <dbReference type="EMBL" id="KAH9305933.1"/>
    </source>
</evidence>
<feature type="non-terminal residue" evidence="1">
    <location>
        <position position="97"/>
    </location>
</feature>
<protein>
    <submittedName>
        <fullName evidence="1">Uncharacterized protein</fullName>
    </submittedName>
</protein>
<comment type="caution">
    <text evidence="1">The sequence shown here is derived from an EMBL/GenBank/DDBJ whole genome shotgun (WGS) entry which is preliminary data.</text>
</comment>
<dbReference type="Gene3D" id="1.25.40.10">
    <property type="entry name" value="Tetratricopeptide repeat domain"/>
    <property type="match status" value="1"/>
</dbReference>
<dbReference type="PANTHER" id="PTHR47493">
    <property type="entry name" value="OS08G0520200 PROTEIN"/>
    <property type="match status" value="1"/>
</dbReference>
<dbReference type="Proteomes" id="UP000824469">
    <property type="component" value="Unassembled WGS sequence"/>
</dbReference>
<sequence>LPGKRRKARVLNLLKQGISPFKILQDTEGRDPIQYWAVVHYLMDHNHIKEALKVFKWWRNQIDYNAMEQQYIPFIDMLRKARMPIPAQNLFDEMKYE</sequence>
<dbReference type="EMBL" id="JAHRHJ020000008">
    <property type="protein sequence ID" value="KAH9305933.1"/>
    <property type="molecule type" value="Genomic_DNA"/>
</dbReference>
<gene>
    <name evidence="1" type="ORF">KI387_010337</name>
</gene>
<evidence type="ECO:0000313" key="2">
    <source>
        <dbReference type="Proteomes" id="UP000824469"/>
    </source>
</evidence>
<proteinExistence type="predicted"/>